<comment type="caution">
    <text evidence="2">The sequence shown here is derived from an EMBL/GenBank/DDBJ whole genome shotgun (WGS) entry which is preliminary data.</text>
</comment>
<proteinExistence type="predicted"/>
<name>A0A9Q1ESY2_SYNKA</name>
<evidence type="ECO:0000256" key="1">
    <source>
        <dbReference type="SAM" id="MobiDB-lite"/>
    </source>
</evidence>
<feature type="compositionally biased region" description="Basic residues" evidence="1">
    <location>
        <begin position="32"/>
        <end position="43"/>
    </location>
</feature>
<reference evidence="2" key="1">
    <citation type="journal article" date="2023" name="Science">
        <title>Genome structures resolve the early diversification of teleost fishes.</title>
        <authorList>
            <person name="Parey E."/>
            <person name="Louis A."/>
            <person name="Montfort J."/>
            <person name="Bouchez O."/>
            <person name="Roques C."/>
            <person name="Iampietro C."/>
            <person name="Lluch J."/>
            <person name="Castinel A."/>
            <person name="Donnadieu C."/>
            <person name="Desvignes T."/>
            <person name="Floi Bucao C."/>
            <person name="Jouanno E."/>
            <person name="Wen M."/>
            <person name="Mejri S."/>
            <person name="Dirks R."/>
            <person name="Jansen H."/>
            <person name="Henkel C."/>
            <person name="Chen W.J."/>
            <person name="Zahm M."/>
            <person name="Cabau C."/>
            <person name="Klopp C."/>
            <person name="Thompson A.W."/>
            <person name="Robinson-Rechavi M."/>
            <person name="Braasch I."/>
            <person name="Lecointre G."/>
            <person name="Bobe J."/>
            <person name="Postlethwait J.H."/>
            <person name="Berthelot C."/>
            <person name="Roest Crollius H."/>
            <person name="Guiguen Y."/>
        </authorList>
    </citation>
    <scope>NUCLEOTIDE SEQUENCE</scope>
    <source>
        <strain evidence="2">WJC10195</strain>
    </source>
</reference>
<accession>A0A9Q1ESY2</accession>
<organism evidence="2 3">
    <name type="scientific">Synaphobranchus kaupii</name>
    <name type="common">Kaup's arrowtooth eel</name>
    <dbReference type="NCBI Taxonomy" id="118154"/>
    <lineage>
        <taxon>Eukaryota</taxon>
        <taxon>Metazoa</taxon>
        <taxon>Chordata</taxon>
        <taxon>Craniata</taxon>
        <taxon>Vertebrata</taxon>
        <taxon>Euteleostomi</taxon>
        <taxon>Actinopterygii</taxon>
        <taxon>Neopterygii</taxon>
        <taxon>Teleostei</taxon>
        <taxon>Anguilliformes</taxon>
        <taxon>Synaphobranchidae</taxon>
        <taxon>Synaphobranchus</taxon>
    </lineage>
</organism>
<protein>
    <submittedName>
        <fullName evidence="2">Uncharacterized protein</fullName>
    </submittedName>
</protein>
<evidence type="ECO:0000313" key="3">
    <source>
        <dbReference type="Proteomes" id="UP001152622"/>
    </source>
</evidence>
<gene>
    <name evidence="2" type="ORF">SKAU_G00317790</name>
</gene>
<dbReference type="AlphaFoldDB" id="A0A9Q1ESY2"/>
<dbReference type="EMBL" id="JAINUF010000013">
    <property type="protein sequence ID" value="KAJ8344450.1"/>
    <property type="molecule type" value="Genomic_DNA"/>
</dbReference>
<evidence type="ECO:0000313" key="2">
    <source>
        <dbReference type="EMBL" id="KAJ8344450.1"/>
    </source>
</evidence>
<dbReference type="Proteomes" id="UP001152622">
    <property type="component" value="Chromosome 13"/>
</dbReference>
<keyword evidence="3" id="KW-1185">Reference proteome</keyword>
<sequence length="66" mass="7872">MNQQRGTEFEGASEWMSKLQEAENRSVNSMWTHRRARPKHRPSAHVPLYPCPHQELRKLLFLPYVL</sequence>
<feature type="region of interest" description="Disordered" evidence="1">
    <location>
        <begin position="26"/>
        <end position="48"/>
    </location>
</feature>